<organism evidence="1 2">
    <name type="scientific">Shewanella surugensis</name>
    <dbReference type="NCBI Taxonomy" id="212020"/>
    <lineage>
        <taxon>Bacteria</taxon>
        <taxon>Pseudomonadati</taxon>
        <taxon>Pseudomonadota</taxon>
        <taxon>Gammaproteobacteria</taxon>
        <taxon>Alteromonadales</taxon>
        <taxon>Shewanellaceae</taxon>
        <taxon>Shewanella</taxon>
    </lineage>
</organism>
<dbReference type="EMBL" id="JAKIKS010000087">
    <property type="protein sequence ID" value="MCL1126427.1"/>
    <property type="molecule type" value="Genomic_DNA"/>
</dbReference>
<evidence type="ECO:0000313" key="2">
    <source>
        <dbReference type="Proteomes" id="UP001203423"/>
    </source>
</evidence>
<comment type="caution">
    <text evidence="1">The sequence shown here is derived from an EMBL/GenBank/DDBJ whole genome shotgun (WGS) entry which is preliminary data.</text>
</comment>
<protein>
    <submittedName>
        <fullName evidence="1">DUF1249 domain-containing protein</fullName>
    </submittedName>
</protein>
<dbReference type="PANTHER" id="PTHR38774:SF1">
    <property type="entry name" value="CYTOPLASMIC PROTEIN"/>
    <property type="match status" value="1"/>
</dbReference>
<accession>A0ABT0LFE0</accession>
<reference evidence="1 2" key="1">
    <citation type="submission" date="2022-01" db="EMBL/GenBank/DDBJ databases">
        <title>Whole genome-based taxonomy of the Shewanellaceae.</title>
        <authorList>
            <person name="Martin-Rodriguez A.J."/>
        </authorList>
    </citation>
    <scope>NUCLEOTIDE SEQUENCE [LARGE SCALE GENOMIC DNA]</scope>
    <source>
        <strain evidence="1 2">DSM 17177</strain>
    </source>
</reference>
<dbReference type="PANTHER" id="PTHR38774">
    <property type="entry name" value="CYTOPLASMIC PROTEIN-RELATED"/>
    <property type="match status" value="1"/>
</dbReference>
<dbReference type="RefSeq" id="WP_248941816.1">
    <property type="nucleotide sequence ID" value="NZ_JAKIKS010000087.1"/>
</dbReference>
<dbReference type="InterPro" id="IPR009659">
    <property type="entry name" value="DUF1249"/>
</dbReference>
<name>A0ABT0LFE0_9GAMM</name>
<sequence length="157" mass="18345">MTQSRFAKKTKYQPNISRYLALCGRNYINILRWLPQISFKGDIWQIQGEYGRLNVRLLEDTPYTQVINISRNINVNPLSLEKMNRVNSSELLAIPHISVRIFHDAQLAEVLTSQQISQLRPVYDYPNVEMHHEDEKYRVNAFLEELLKIGGLIKTVC</sequence>
<proteinExistence type="predicted"/>
<dbReference type="Pfam" id="PF06853">
    <property type="entry name" value="DUF1249"/>
    <property type="match status" value="1"/>
</dbReference>
<keyword evidence="2" id="KW-1185">Reference proteome</keyword>
<dbReference type="Proteomes" id="UP001203423">
    <property type="component" value="Unassembled WGS sequence"/>
</dbReference>
<gene>
    <name evidence="1" type="ORF">L2764_18540</name>
</gene>
<evidence type="ECO:0000313" key="1">
    <source>
        <dbReference type="EMBL" id="MCL1126427.1"/>
    </source>
</evidence>